<reference evidence="3" key="1">
    <citation type="submission" date="2025-08" db="UniProtKB">
        <authorList>
            <consortium name="RefSeq"/>
        </authorList>
    </citation>
    <scope>IDENTIFICATION</scope>
    <source>
        <tissue evidence="3">Whole blood</tissue>
    </source>
</reference>
<feature type="compositionally biased region" description="Low complexity" evidence="1">
    <location>
        <begin position="39"/>
        <end position="48"/>
    </location>
</feature>
<gene>
    <name evidence="3" type="primary">LOC128775465</name>
</gene>
<dbReference type="Proteomes" id="UP001165780">
    <property type="component" value="Unplaced"/>
</dbReference>
<feature type="region of interest" description="Disordered" evidence="1">
    <location>
        <begin position="39"/>
        <end position="87"/>
    </location>
</feature>
<evidence type="ECO:0000256" key="1">
    <source>
        <dbReference type="SAM" id="MobiDB-lite"/>
    </source>
</evidence>
<dbReference type="AlphaFoldDB" id="A0A9W2V1W3"/>
<dbReference type="GeneID" id="128775465"/>
<evidence type="ECO:0000313" key="3">
    <source>
        <dbReference type="RefSeq" id="XP_053752699.1"/>
    </source>
</evidence>
<evidence type="ECO:0000313" key="2">
    <source>
        <dbReference type="Proteomes" id="UP001165780"/>
    </source>
</evidence>
<name>A0A9W2V1W3_PANPR</name>
<sequence>MYWFLGTRWAPSHFSLVLPAQPKTEAPGERVPHPGLWLQQQQQEQQEQQGRHPPRLEAHGSQSSPRGPRLHSRERSREHHRYPYRQCHGYRVAGARQQHVPGRGLRWASATGWPRHLGAWGGGRAGSQDSQQGCSLSCGPHGLRPWPTRMRALVRARSRTPAWAQDPSRPIPPPPPPPPTGGTAPGRQGLHHRTSLRPPDALPACPPA</sequence>
<feature type="region of interest" description="Disordered" evidence="1">
    <location>
        <begin position="155"/>
        <end position="208"/>
    </location>
</feature>
<keyword evidence="2" id="KW-1185">Reference proteome</keyword>
<proteinExistence type="predicted"/>
<accession>A0A9W2V1W3</accession>
<organism evidence="2 3">
    <name type="scientific">Panthera pardus</name>
    <name type="common">Leopard</name>
    <name type="synonym">Felis pardus</name>
    <dbReference type="NCBI Taxonomy" id="9691"/>
    <lineage>
        <taxon>Eukaryota</taxon>
        <taxon>Metazoa</taxon>
        <taxon>Chordata</taxon>
        <taxon>Craniata</taxon>
        <taxon>Vertebrata</taxon>
        <taxon>Euteleostomi</taxon>
        <taxon>Mammalia</taxon>
        <taxon>Eutheria</taxon>
        <taxon>Laurasiatheria</taxon>
        <taxon>Carnivora</taxon>
        <taxon>Feliformia</taxon>
        <taxon>Felidae</taxon>
        <taxon>Pantherinae</taxon>
        <taxon>Panthera</taxon>
    </lineage>
</organism>
<protein>
    <submittedName>
        <fullName evidence="3">Immediate early response gene 5-like protein</fullName>
    </submittedName>
</protein>
<dbReference type="RefSeq" id="XP_053752699.1">
    <property type="nucleotide sequence ID" value="XM_053896724.1"/>
</dbReference>
<feature type="compositionally biased region" description="Pro residues" evidence="1">
    <location>
        <begin position="169"/>
        <end position="180"/>
    </location>
</feature>